<dbReference type="CDD" id="cd00038">
    <property type="entry name" value="CAP_ED"/>
    <property type="match status" value="1"/>
</dbReference>
<dbReference type="Gene3D" id="2.60.120.10">
    <property type="entry name" value="Jelly Rolls"/>
    <property type="match status" value="1"/>
</dbReference>
<keyword evidence="7" id="KW-1185">Reference proteome</keyword>
<dbReference type="PROSITE" id="PS00042">
    <property type="entry name" value="HTH_CRP_1"/>
    <property type="match status" value="1"/>
</dbReference>
<dbReference type="InterPro" id="IPR000595">
    <property type="entry name" value="cNMP-bd_dom"/>
</dbReference>
<dbReference type="GO" id="GO:0003677">
    <property type="term" value="F:DNA binding"/>
    <property type="evidence" value="ECO:0007669"/>
    <property type="project" value="UniProtKB-KW"/>
</dbReference>
<dbReference type="InterPro" id="IPR036390">
    <property type="entry name" value="WH_DNA-bd_sf"/>
</dbReference>
<dbReference type="InterPro" id="IPR018490">
    <property type="entry name" value="cNMP-bd_dom_sf"/>
</dbReference>
<dbReference type="InterPro" id="IPR014710">
    <property type="entry name" value="RmlC-like_jellyroll"/>
</dbReference>
<gene>
    <name evidence="6" type="ORF">HMPREF2130_08575</name>
</gene>
<dbReference type="RefSeq" id="WP_018026116.1">
    <property type="nucleotide sequence ID" value="NZ_JRNI01000037.1"/>
</dbReference>
<dbReference type="InterPro" id="IPR050397">
    <property type="entry name" value="Env_Response_Regulators"/>
</dbReference>
<protein>
    <submittedName>
        <fullName evidence="6">Transcriptional regulatory protein btr</fullName>
    </submittedName>
</protein>
<accession>A0A095Z5G5</accession>
<keyword evidence="3" id="KW-0804">Transcription</keyword>
<evidence type="ECO:0000256" key="1">
    <source>
        <dbReference type="ARBA" id="ARBA00023015"/>
    </source>
</evidence>
<evidence type="ECO:0000256" key="2">
    <source>
        <dbReference type="ARBA" id="ARBA00023125"/>
    </source>
</evidence>
<dbReference type="InterPro" id="IPR036388">
    <property type="entry name" value="WH-like_DNA-bd_sf"/>
</dbReference>
<dbReference type="Pfam" id="PF13545">
    <property type="entry name" value="HTH_Crp_2"/>
    <property type="match status" value="1"/>
</dbReference>
<dbReference type="SUPFAM" id="SSF46785">
    <property type="entry name" value="Winged helix' DNA-binding domain"/>
    <property type="match status" value="1"/>
</dbReference>
<dbReference type="SUPFAM" id="SSF51206">
    <property type="entry name" value="cAMP-binding domain-like"/>
    <property type="match status" value="1"/>
</dbReference>
<evidence type="ECO:0000259" key="4">
    <source>
        <dbReference type="PROSITE" id="PS50042"/>
    </source>
</evidence>
<dbReference type="PRINTS" id="PR00034">
    <property type="entry name" value="HTHCRP"/>
</dbReference>
<dbReference type="PANTHER" id="PTHR24567:SF75">
    <property type="entry name" value="FUMARATE AND NITRATE REDUCTION REGULATORY PROTEIN"/>
    <property type="match status" value="1"/>
</dbReference>
<dbReference type="SMART" id="SM00419">
    <property type="entry name" value="HTH_CRP"/>
    <property type="match status" value="1"/>
</dbReference>
<keyword evidence="1" id="KW-0805">Transcription regulation</keyword>
<name>A0A095Z5G5_9BURK</name>
<dbReference type="SMART" id="SM00100">
    <property type="entry name" value="cNMP"/>
    <property type="match status" value="1"/>
</dbReference>
<keyword evidence="2" id="KW-0238">DNA-binding</keyword>
<dbReference type="InterPro" id="IPR018335">
    <property type="entry name" value="Tscrpt_reg_HTH_Crp-type_CS"/>
</dbReference>
<dbReference type="GO" id="GO:0003700">
    <property type="term" value="F:DNA-binding transcription factor activity"/>
    <property type="evidence" value="ECO:0007669"/>
    <property type="project" value="InterPro"/>
</dbReference>
<proteinExistence type="predicted"/>
<dbReference type="PROSITE" id="PS51063">
    <property type="entry name" value="HTH_CRP_2"/>
    <property type="match status" value="1"/>
</dbReference>
<dbReference type="OrthoDB" id="7643467at2"/>
<dbReference type="CDD" id="cd00092">
    <property type="entry name" value="HTH_CRP"/>
    <property type="match status" value="1"/>
</dbReference>
<dbReference type="EMBL" id="JRNI01000037">
    <property type="protein sequence ID" value="KGF29581.1"/>
    <property type="molecule type" value="Genomic_DNA"/>
</dbReference>
<dbReference type="Proteomes" id="UP000029629">
    <property type="component" value="Unassembled WGS sequence"/>
</dbReference>
<dbReference type="Pfam" id="PF00027">
    <property type="entry name" value="cNMP_binding"/>
    <property type="match status" value="1"/>
</dbReference>
<evidence type="ECO:0000256" key="3">
    <source>
        <dbReference type="ARBA" id="ARBA00023163"/>
    </source>
</evidence>
<dbReference type="InterPro" id="IPR012318">
    <property type="entry name" value="HTH_CRP"/>
</dbReference>
<dbReference type="PROSITE" id="PS50042">
    <property type="entry name" value="CNMP_BINDING_3"/>
    <property type="match status" value="1"/>
</dbReference>
<dbReference type="GeneID" id="93427796"/>
<dbReference type="FunFam" id="1.10.10.10:FF:000028">
    <property type="entry name" value="Fumarate/nitrate reduction transcriptional regulator Fnr"/>
    <property type="match status" value="1"/>
</dbReference>
<dbReference type="PANTHER" id="PTHR24567">
    <property type="entry name" value="CRP FAMILY TRANSCRIPTIONAL REGULATORY PROTEIN"/>
    <property type="match status" value="1"/>
</dbReference>
<comment type="caution">
    <text evidence="6">The sequence shown here is derived from an EMBL/GenBank/DDBJ whole genome shotgun (WGS) entry which is preliminary data.</text>
</comment>
<feature type="domain" description="Cyclic nucleotide-binding" evidence="4">
    <location>
        <begin position="24"/>
        <end position="121"/>
    </location>
</feature>
<evidence type="ECO:0000259" key="5">
    <source>
        <dbReference type="PROSITE" id="PS51063"/>
    </source>
</evidence>
<evidence type="ECO:0000313" key="7">
    <source>
        <dbReference type="Proteomes" id="UP000029629"/>
    </source>
</evidence>
<dbReference type="NCBIfam" id="NF008365">
    <property type="entry name" value="PRK11161.1"/>
    <property type="match status" value="1"/>
</dbReference>
<reference evidence="6 7" key="1">
    <citation type="submission" date="2014-07" db="EMBL/GenBank/DDBJ databases">
        <authorList>
            <person name="McCorrison J."/>
            <person name="Sanka R."/>
            <person name="Torralba M."/>
            <person name="Gillis M."/>
            <person name="Haft D.H."/>
            <person name="Methe B."/>
            <person name="Sutton G."/>
            <person name="Nelson K.E."/>
        </authorList>
    </citation>
    <scope>NUCLEOTIDE SEQUENCE [LARGE SCALE GENOMIC DNA]</scope>
    <source>
        <strain evidence="6 7">DNF00040</strain>
    </source>
</reference>
<dbReference type="Gene3D" id="1.10.10.10">
    <property type="entry name" value="Winged helix-like DNA-binding domain superfamily/Winged helix DNA-binding domain"/>
    <property type="match status" value="1"/>
</dbReference>
<dbReference type="eggNOG" id="COG0664">
    <property type="taxonomic scope" value="Bacteria"/>
</dbReference>
<sequence length="242" mass="26944">MSKTIILDDKSVHCSQCMSNHLCMPAGLNAQETEKLTELVKERIRIPKNQVLFQAGDSFSAIYSVRSGSLKTQLESENGHIQITGFSLPGELIGFDGIATQTHSSTAMAMEDSEVCVIRLDDLDRLAQSIPALNSQLRQLMGNEINRSHHMALTLGSLKSDQRVAAFILNMVDRLARLGYSSSEFILRMTREEIGVYLGLTLETVSRLLSRFAREGLITVEQKEIRVLDRAGLQALIKKENH</sequence>
<feature type="domain" description="HTH crp-type" evidence="5">
    <location>
        <begin position="158"/>
        <end position="231"/>
    </location>
</feature>
<dbReference type="GO" id="GO:0005829">
    <property type="term" value="C:cytosol"/>
    <property type="evidence" value="ECO:0007669"/>
    <property type="project" value="TreeGrafter"/>
</dbReference>
<organism evidence="6 7">
    <name type="scientific">Oligella urethralis DNF00040</name>
    <dbReference type="NCBI Taxonomy" id="1401065"/>
    <lineage>
        <taxon>Bacteria</taxon>
        <taxon>Pseudomonadati</taxon>
        <taxon>Pseudomonadota</taxon>
        <taxon>Betaproteobacteria</taxon>
        <taxon>Burkholderiales</taxon>
        <taxon>Alcaligenaceae</taxon>
        <taxon>Oligella</taxon>
    </lineage>
</organism>
<dbReference type="AlphaFoldDB" id="A0A095Z5G5"/>
<evidence type="ECO:0000313" key="6">
    <source>
        <dbReference type="EMBL" id="KGF29581.1"/>
    </source>
</evidence>